<dbReference type="PANTHER" id="PTHR12645:SF0">
    <property type="entry name" value="FAD-LINKED SULFHYDRYL OXIDASE ALR"/>
    <property type="match status" value="1"/>
</dbReference>
<evidence type="ECO:0000256" key="1">
    <source>
        <dbReference type="ARBA" id="ARBA00001974"/>
    </source>
</evidence>
<dbReference type="InterPro" id="IPR039799">
    <property type="entry name" value="ALR/ERV"/>
</dbReference>
<dbReference type="Pfam" id="PF04777">
    <property type="entry name" value="Evr1_Alr"/>
    <property type="match status" value="1"/>
</dbReference>
<dbReference type="GO" id="GO:0016971">
    <property type="term" value="F:flavin-dependent sulfhydryl oxidase activity"/>
    <property type="evidence" value="ECO:0007669"/>
    <property type="project" value="InterPro"/>
</dbReference>
<feature type="domain" description="ERV/ALR sulfhydryl oxidase" evidence="7">
    <location>
        <begin position="40"/>
        <end position="144"/>
    </location>
</feature>
<evidence type="ECO:0000259" key="7">
    <source>
        <dbReference type="PROSITE" id="PS51324"/>
    </source>
</evidence>
<evidence type="ECO:0000256" key="5">
    <source>
        <dbReference type="ARBA" id="ARBA00023002"/>
    </source>
</evidence>
<accession>A0A6C0KDZ1</accession>
<sequence>MKRSRKLKIKVIKKNYTRKRKRRKKKTKKVYDKDDFRSGDGMLTTVWGPSLWHYLHTMSFNYPVKPTKGDKKNYKKFIISLKHVLPCKYCRMNLRKNLKDHPLKQKDLKDRHHFSLWMFNFHEHINKMLNKKSGLNFEQVRERYEHFRSRCTIDLADAKKAFKIVKKKKKKTKKKKEKGCVEPLYGKKSKCVIKIVPKDKKVPTFQMDEKCKKKR</sequence>
<dbReference type="PANTHER" id="PTHR12645">
    <property type="entry name" value="ALR/ERV"/>
    <property type="match status" value="1"/>
</dbReference>
<evidence type="ECO:0000256" key="6">
    <source>
        <dbReference type="ARBA" id="ARBA00023157"/>
    </source>
</evidence>
<evidence type="ECO:0000313" key="8">
    <source>
        <dbReference type="EMBL" id="QHU14920.1"/>
    </source>
</evidence>
<dbReference type="GO" id="GO:0050660">
    <property type="term" value="F:flavin adenine dinucleotide binding"/>
    <property type="evidence" value="ECO:0007669"/>
    <property type="project" value="TreeGrafter"/>
</dbReference>
<dbReference type="InterPro" id="IPR036774">
    <property type="entry name" value="ERV/ALR_sulphydryl_oxid_sf"/>
</dbReference>
<evidence type="ECO:0000256" key="3">
    <source>
        <dbReference type="ARBA" id="ARBA00022630"/>
    </source>
</evidence>
<dbReference type="PROSITE" id="PS51324">
    <property type="entry name" value="ERV_ALR"/>
    <property type="match status" value="1"/>
</dbReference>
<evidence type="ECO:0000256" key="4">
    <source>
        <dbReference type="ARBA" id="ARBA00022827"/>
    </source>
</evidence>
<dbReference type="Gene3D" id="1.20.120.310">
    <property type="entry name" value="ERV/ALR sulfhydryl oxidase domain"/>
    <property type="match status" value="1"/>
</dbReference>
<keyword evidence="6" id="KW-1015">Disulfide bond</keyword>
<dbReference type="AlphaFoldDB" id="A0A6C0KDZ1"/>
<keyword evidence="3" id="KW-0285">Flavoprotein</keyword>
<organism evidence="8">
    <name type="scientific">viral metagenome</name>
    <dbReference type="NCBI Taxonomy" id="1070528"/>
    <lineage>
        <taxon>unclassified sequences</taxon>
        <taxon>metagenomes</taxon>
        <taxon>organismal metagenomes</taxon>
    </lineage>
</organism>
<evidence type="ECO:0000256" key="2">
    <source>
        <dbReference type="ARBA" id="ARBA00012512"/>
    </source>
</evidence>
<keyword evidence="4" id="KW-0274">FAD</keyword>
<dbReference type="InterPro" id="IPR017905">
    <property type="entry name" value="ERV/ALR_sulphydryl_oxidase"/>
</dbReference>
<protein>
    <recommendedName>
        <fullName evidence="2">thiol oxidase</fullName>
        <ecNumber evidence="2">1.8.3.2</ecNumber>
    </recommendedName>
</protein>
<proteinExistence type="predicted"/>
<dbReference type="EMBL" id="MN740847">
    <property type="protein sequence ID" value="QHU14920.1"/>
    <property type="molecule type" value="Genomic_DNA"/>
</dbReference>
<dbReference type="GO" id="GO:0005739">
    <property type="term" value="C:mitochondrion"/>
    <property type="evidence" value="ECO:0007669"/>
    <property type="project" value="TreeGrafter"/>
</dbReference>
<dbReference type="SUPFAM" id="SSF69000">
    <property type="entry name" value="FAD-dependent thiol oxidase"/>
    <property type="match status" value="1"/>
</dbReference>
<comment type="cofactor">
    <cofactor evidence="1">
        <name>FAD</name>
        <dbReference type="ChEBI" id="CHEBI:57692"/>
    </cofactor>
</comment>
<keyword evidence="5" id="KW-0560">Oxidoreductase</keyword>
<reference evidence="8" key="1">
    <citation type="journal article" date="2020" name="Nature">
        <title>Giant virus diversity and host interactions through global metagenomics.</title>
        <authorList>
            <person name="Schulz F."/>
            <person name="Roux S."/>
            <person name="Paez-Espino D."/>
            <person name="Jungbluth S."/>
            <person name="Walsh D.A."/>
            <person name="Denef V.J."/>
            <person name="McMahon K.D."/>
            <person name="Konstantinidis K.T."/>
            <person name="Eloe-Fadrosh E.A."/>
            <person name="Kyrpides N.C."/>
            <person name="Woyke T."/>
        </authorList>
    </citation>
    <scope>NUCLEOTIDE SEQUENCE</scope>
    <source>
        <strain evidence="8">GVMAG-S-1102244-55</strain>
    </source>
</reference>
<name>A0A6C0KDZ1_9ZZZZ</name>
<dbReference type="EC" id="1.8.3.2" evidence="2"/>